<name>A0A835Z308_9STRA</name>
<accession>A0A835Z308</accession>
<dbReference type="AlphaFoldDB" id="A0A835Z308"/>
<keyword evidence="4" id="KW-1185">Reference proteome</keyword>
<keyword evidence="2" id="KW-0732">Signal</keyword>
<dbReference type="Proteomes" id="UP000664859">
    <property type="component" value="Unassembled WGS sequence"/>
</dbReference>
<dbReference type="EMBL" id="JAFCMP010000117">
    <property type="protein sequence ID" value="KAG5185911.1"/>
    <property type="molecule type" value="Genomic_DNA"/>
</dbReference>
<gene>
    <name evidence="3" type="ORF">JKP88DRAFT_254668</name>
</gene>
<reference evidence="3" key="1">
    <citation type="submission" date="2021-02" db="EMBL/GenBank/DDBJ databases">
        <title>First Annotated Genome of the Yellow-green Alga Tribonema minus.</title>
        <authorList>
            <person name="Mahan K.M."/>
        </authorList>
    </citation>
    <scope>NUCLEOTIDE SEQUENCE</scope>
    <source>
        <strain evidence="3">UTEX B ZZ1240</strain>
    </source>
</reference>
<feature type="region of interest" description="Disordered" evidence="1">
    <location>
        <begin position="191"/>
        <end position="224"/>
    </location>
</feature>
<feature type="signal peptide" evidence="2">
    <location>
        <begin position="1"/>
        <end position="17"/>
    </location>
</feature>
<feature type="chain" id="PRO_5032659972" evidence="2">
    <location>
        <begin position="18"/>
        <end position="391"/>
    </location>
</feature>
<sequence>MLHGFLVISLHTGLLLHKCILSINMGLPNDFQAGEDYMNLASFLYALYVNAVALGEAKSNSASTENIGKCIRNAPALAVVDLGSVSMRFGVSADSLCVVLSSPPTNTSMVSELATRLACAAACPVAEASSGSCTPSRQSSTSKDFARHAAEACRATANALAEAMLREHGCQWLAATRFDNIVSSARAAATPLDAPQDATQPPSPVSGASTIPAPLRPAHSRPSRLTVRRAIQVGRQWRRRVFTQPLHVPAEQPHKTCWHAGSAPQTTVKEVWTQAGCDAPGGARLDALLSAAAAALSPPNAAADLLHASADLQHTFQLIECTDVECGGRVQLRVMLHHGVLIVSDVAPNSVAGTGVERSAPPPSQSLNTAAAADLGDVCALLFKYAKQGLQ</sequence>
<organism evidence="3 4">
    <name type="scientific">Tribonema minus</name>
    <dbReference type="NCBI Taxonomy" id="303371"/>
    <lineage>
        <taxon>Eukaryota</taxon>
        <taxon>Sar</taxon>
        <taxon>Stramenopiles</taxon>
        <taxon>Ochrophyta</taxon>
        <taxon>PX clade</taxon>
        <taxon>Xanthophyceae</taxon>
        <taxon>Tribonematales</taxon>
        <taxon>Tribonemataceae</taxon>
        <taxon>Tribonema</taxon>
    </lineage>
</organism>
<comment type="caution">
    <text evidence="3">The sequence shown here is derived from an EMBL/GenBank/DDBJ whole genome shotgun (WGS) entry which is preliminary data.</text>
</comment>
<proteinExistence type="predicted"/>
<evidence type="ECO:0000256" key="2">
    <source>
        <dbReference type="SAM" id="SignalP"/>
    </source>
</evidence>
<evidence type="ECO:0000256" key="1">
    <source>
        <dbReference type="SAM" id="MobiDB-lite"/>
    </source>
</evidence>
<evidence type="ECO:0000313" key="4">
    <source>
        <dbReference type="Proteomes" id="UP000664859"/>
    </source>
</evidence>
<evidence type="ECO:0000313" key="3">
    <source>
        <dbReference type="EMBL" id="KAG5185911.1"/>
    </source>
</evidence>
<protein>
    <submittedName>
        <fullName evidence="3">Uncharacterized protein</fullName>
    </submittedName>
</protein>